<dbReference type="AlphaFoldDB" id="A0A8T1VBH7"/>
<keyword evidence="3" id="KW-1185">Reference proteome</keyword>
<dbReference type="EMBL" id="JAGDFM010000506">
    <property type="protein sequence ID" value="KAG7377593.1"/>
    <property type="molecule type" value="Genomic_DNA"/>
</dbReference>
<comment type="caution">
    <text evidence="2">The sequence shown here is derived from an EMBL/GenBank/DDBJ whole genome shotgun (WGS) entry which is preliminary data.</text>
</comment>
<reference evidence="2" key="1">
    <citation type="submission" date="2021-02" db="EMBL/GenBank/DDBJ databases">
        <authorList>
            <person name="Palmer J.M."/>
        </authorList>
    </citation>
    <scope>NUCLEOTIDE SEQUENCE</scope>
    <source>
        <strain evidence="2">SCRP734</strain>
    </source>
</reference>
<feature type="signal peptide" evidence="1">
    <location>
        <begin position="1"/>
        <end position="18"/>
    </location>
</feature>
<evidence type="ECO:0000313" key="3">
    <source>
        <dbReference type="Proteomes" id="UP000694044"/>
    </source>
</evidence>
<protein>
    <recommendedName>
        <fullName evidence="4">F5/8 type C domain-containing protein</fullName>
    </recommendedName>
</protein>
<proteinExistence type="predicted"/>
<gene>
    <name evidence="2" type="ORF">PHYPSEUDO_011409</name>
</gene>
<evidence type="ECO:0008006" key="4">
    <source>
        <dbReference type="Google" id="ProtNLM"/>
    </source>
</evidence>
<organism evidence="2 3">
    <name type="scientific">Phytophthora pseudosyringae</name>
    <dbReference type="NCBI Taxonomy" id="221518"/>
    <lineage>
        <taxon>Eukaryota</taxon>
        <taxon>Sar</taxon>
        <taxon>Stramenopiles</taxon>
        <taxon>Oomycota</taxon>
        <taxon>Peronosporomycetes</taxon>
        <taxon>Peronosporales</taxon>
        <taxon>Peronosporaceae</taxon>
        <taxon>Phytophthora</taxon>
    </lineage>
</organism>
<feature type="chain" id="PRO_5035757832" description="F5/8 type C domain-containing protein" evidence="1">
    <location>
        <begin position="19"/>
        <end position="230"/>
    </location>
</feature>
<dbReference type="Proteomes" id="UP000694044">
    <property type="component" value="Unassembled WGS sequence"/>
</dbReference>
<keyword evidence="1" id="KW-0732">Signal</keyword>
<accession>A0A8T1VBH7</accession>
<sequence>MPFRSLLVLVTAVATVQGEVSFPGVEFNAAVGEPAHASSYYSYAPNVLHDTVFIPGNANDGFPGETSWWSAGDNATEQVFWQVNVSALVPTLSRVVVRWHGFLTPRSYRVRVSYDGVAFTSILAVFNLSNAYDRVDTLTEGLSKLTSKFKFVRVVLDEPNVCSDEYSCVDDGNSTTTSNTNERALYGIREVELWAKGTRNAASRFPGIERNSAVVGVLVSMLLMTGHSVV</sequence>
<name>A0A8T1VBH7_9STRA</name>
<evidence type="ECO:0000313" key="2">
    <source>
        <dbReference type="EMBL" id="KAG7377593.1"/>
    </source>
</evidence>
<evidence type="ECO:0000256" key="1">
    <source>
        <dbReference type="SAM" id="SignalP"/>
    </source>
</evidence>
<dbReference type="OrthoDB" id="63841at2759"/>